<dbReference type="Pfam" id="PF07238">
    <property type="entry name" value="PilZ"/>
    <property type="match status" value="1"/>
</dbReference>
<evidence type="ECO:0000259" key="1">
    <source>
        <dbReference type="Pfam" id="PF07238"/>
    </source>
</evidence>
<accession>A0AAU9CDG6</accession>
<name>A0AAU9CDG6_9GAMM</name>
<dbReference type="Proteomes" id="UP001321450">
    <property type="component" value="Chromosome"/>
</dbReference>
<dbReference type="KEGG" id="meiy:MIN45_P0606"/>
<dbReference type="Gene3D" id="2.40.10.220">
    <property type="entry name" value="predicted glycosyltransferase like domains"/>
    <property type="match status" value="1"/>
</dbReference>
<organism evidence="2 3">
    <name type="scientific">Methylomarinovum tepidoasis</name>
    <dbReference type="NCBI Taxonomy" id="2840183"/>
    <lineage>
        <taxon>Bacteria</taxon>
        <taxon>Pseudomonadati</taxon>
        <taxon>Pseudomonadota</taxon>
        <taxon>Gammaproteobacteria</taxon>
        <taxon>Methylococcales</taxon>
        <taxon>Methylothermaceae</taxon>
        <taxon>Methylomarinovum</taxon>
    </lineage>
</organism>
<dbReference type="RefSeq" id="WP_286293331.1">
    <property type="nucleotide sequence ID" value="NZ_AP024718.1"/>
</dbReference>
<reference evidence="3" key="1">
    <citation type="journal article" date="2024" name="Int. J. Syst. Evol. Microbiol.">
        <title>Methylomarinovum tepidoasis sp. nov., a moderately thermophilic methanotroph of the family Methylothermaceae isolated from a deep-sea hydrothermal field.</title>
        <authorList>
            <person name="Hirayama H."/>
            <person name="Takaki Y."/>
            <person name="Abe M."/>
            <person name="Miyazaki M."/>
            <person name="Uematsu K."/>
            <person name="Matsui Y."/>
            <person name="Takai K."/>
        </authorList>
    </citation>
    <scope>NUCLEOTIDE SEQUENCE [LARGE SCALE GENOMIC DNA]</scope>
    <source>
        <strain evidence="3">IN45</strain>
    </source>
</reference>
<gene>
    <name evidence="2" type="ORF">MIN45_P0606</name>
</gene>
<sequence>MDRRRFLRIHVDLPGTVKLASGMELPVRVFDVSGGGLQIHCDALDSEIIAPGGDCLDRHGRPIEVDVCFQPESQPLQLRCRIVFVRRLSRDRYCIGLSYADPLQSDVVEVERVLLNTAARPSTPP</sequence>
<protein>
    <recommendedName>
        <fullName evidence="1">PilZ domain-containing protein</fullName>
    </recommendedName>
</protein>
<keyword evidence="3" id="KW-1185">Reference proteome</keyword>
<evidence type="ECO:0000313" key="3">
    <source>
        <dbReference type="Proteomes" id="UP001321450"/>
    </source>
</evidence>
<evidence type="ECO:0000313" key="2">
    <source>
        <dbReference type="EMBL" id="BCX88238.1"/>
    </source>
</evidence>
<dbReference type="AlphaFoldDB" id="A0AAU9CDG6"/>
<proteinExistence type="predicted"/>
<dbReference type="InterPro" id="IPR009875">
    <property type="entry name" value="PilZ_domain"/>
</dbReference>
<dbReference type="GO" id="GO:0035438">
    <property type="term" value="F:cyclic-di-GMP binding"/>
    <property type="evidence" value="ECO:0007669"/>
    <property type="project" value="InterPro"/>
</dbReference>
<dbReference type="SUPFAM" id="SSF141371">
    <property type="entry name" value="PilZ domain-like"/>
    <property type="match status" value="1"/>
</dbReference>
<dbReference type="EMBL" id="AP024718">
    <property type="protein sequence ID" value="BCX88238.1"/>
    <property type="molecule type" value="Genomic_DNA"/>
</dbReference>
<feature type="domain" description="PilZ" evidence="1">
    <location>
        <begin position="2"/>
        <end position="105"/>
    </location>
</feature>